<evidence type="ECO:0000313" key="2">
    <source>
        <dbReference type="Proteomes" id="UP000242287"/>
    </source>
</evidence>
<dbReference type="GO" id="GO:0017025">
    <property type="term" value="F:TBP-class protein binding"/>
    <property type="evidence" value="ECO:0007669"/>
    <property type="project" value="TreeGrafter"/>
</dbReference>
<dbReference type="OrthoDB" id="2159786at2759"/>
<dbReference type="STRING" id="703135.A0A2A9NK76"/>
<accession>A0A2A9NK76</accession>
<dbReference type="PANTHER" id="PTHR28244:SF1">
    <property type="entry name" value="RNA POLYMERASE I-SPECIFIC TRANSCRIPTION INITIATION FACTOR RRN11"/>
    <property type="match status" value="1"/>
</dbReference>
<name>A0A2A9NK76_9AGAR</name>
<gene>
    <name evidence="1" type="ORF">AMATHDRAFT_142556</name>
</gene>
<dbReference type="Pfam" id="PF04090">
    <property type="entry name" value="Rrn11"/>
    <property type="match status" value="1"/>
</dbReference>
<sequence>MAASDHNFLFSSLESKRSLSARKVHICRLYDILQLSIQRHDLQRARRAWAILARCKEVHWMSFWTVGLQLIGSGIDQAQDNKEKLSYLRSLMLQHGEEREPILEELVQRLILTGSHREALDELELYLPSFPYHDNPNLHLYAGMLSLYLAQSASTGTDSQFNQNLVRDAKSHLGRTKELDPENEVAQALFNQVVTNLNLVAH</sequence>
<dbReference type="GO" id="GO:0070860">
    <property type="term" value="C:RNA polymerase I core factor complex"/>
    <property type="evidence" value="ECO:0007669"/>
    <property type="project" value="TreeGrafter"/>
</dbReference>
<evidence type="ECO:0008006" key="3">
    <source>
        <dbReference type="Google" id="ProtNLM"/>
    </source>
</evidence>
<reference evidence="1 2" key="1">
    <citation type="submission" date="2014-02" db="EMBL/GenBank/DDBJ databases">
        <title>Transposable element dynamics among asymbiotic and ectomycorrhizal Amanita fungi.</title>
        <authorList>
            <consortium name="DOE Joint Genome Institute"/>
            <person name="Hess J."/>
            <person name="Skrede I."/>
            <person name="Wolfe B."/>
            <person name="LaButti K."/>
            <person name="Ohm R.A."/>
            <person name="Grigoriev I.V."/>
            <person name="Pringle A."/>
        </authorList>
    </citation>
    <scope>NUCLEOTIDE SEQUENCE [LARGE SCALE GENOMIC DNA]</scope>
    <source>
        <strain evidence="1 2">SKay4041</strain>
    </source>
</reference>
<dbReference type="GO" id="GO:0001181">
    <property type="term" value="F:RNA polymerase I general transcription initiation factor activity"/>
    <property type="evidence" value="ECO:0007669"/>
    <property type="project" value="InterPro"/>
</dbReference>
<dbReference type="Proteomes" id="UP000242287">
    <property type="component" value="Unassembled WGS sequence"/>
</dbReference>
<protein>
    <recommendedName>
        <fullName evidence="3">ER membrane protein complex subunit 2</fullName>
    </recommendedName>
</protein>
<dbReference type="PANTHER" id="PTHR28244">
    <property type="entry name" value="RNA POLYMERASE I-SPECIFIC TRANSCRIPTION INITIATION FACTOR RRN11"/>
    <property type="match status" value="1"/>
</dbReference>
<dbReference type="GO" id="GO:0001164">
    <property type="term" value="F:RNA polymerase I core promoter sequence-specific DNA binding"/>
    <property type="evidence" value="ECO:0007669"/>
    <property type="project" value="InterPro"/>
</dbReference>
<dbReference type="InterPro" id="IPR007224">
    <property type="entry name" value="TIF_Rrn11"/>
</dbReference>
<keyword evidence="2" id="KW-1185">Reference proteome</keyword>
<dbReference type="AlphaFoldDB" id="A0A2A9NK76"/>
<dbReference type="GO" id="GO:0042790">
    <property type="term" value="P:nucleolar large rRNA transcription by RNA polymerase I"/>
    <property type="evidence" value="ECO:0007669"/>
    <property type="project" value="TreeGrafter"/>
</dbReference>
<dbReference type="EMBL" id="KZ301988">
    <property type="protein sequence ID" value="PFH51375.1"/>
    <property type="molecule type" value="Genomic_DNA"/>
</dbReference>
<proteinExistence type="predicted"/>
<organism evidence="1 2">
    <name type="scientific">Amanita thiersii Skay4041</name>
    <dbReference type="NCBI Taxonomy" id="703135"/>
    <lineage>
        <taxon>Eukaryota</taxon>
        <taxon>Fungi</taxon>
        <taxon>Dikarya</taxon>
        <taxon>Basidiomycota</taxon>
        <taxon>Agaricomycotina</taxon>
        <taxon>Agaricomycetes</taxon>
        <taxon>Agaricomycetidae</taxon>
        <taxon>Agaricales</taxon>
        <taxon>Pluteineae</taxon>
        <taxon>Amanitaceae</taxon>
        <taxon>Amanita</taxon>
    </lineage>
</organism>
<evidence type="ECO:0000313" key="1">
    <source>
        <dbReference type="EMBL" id="PFH51375.1"/>
    </source>
</evidence>
<dbReference type="InterPro" id="IPR053029">
    <property type="entry name" value="RNA_pol_I-specific_init_factor"/>
</dbReference>